<dbReference type="PANTHER" id="PTHR12318">
    <property type="entry name" value="TESTOSTERONE-REGULATED PROTEIN RP2"/>
    <property type="match status" value="1"/>
</dbReference>
<sequence length="291" mass="31737">MDISSAIIHTPLRDAATVIILRDSPQGLEVFLVKRHGLSDVLGGAYVFPGGKLDDGDSLLDAAAHLDQNTGHLHAALAEANLSVTQAQGLYVAALREAFEECGVLFAEGASHSHSLQLATQLQAGRTFNQVLGDLKLRLQTSALLPGSRWITPKMPSVSSKRFDTRFFVAALPSAQVARHDDVETTESAWLSPRLALQQYWARDIELAPPQILTLAHLSRFAYVASVLQAARQSPPPLIQPEPFDEQGERVICYPGDARHSVATVAMPGPTRLRFRNKRFEPEAGFDALFT</sequence>
<dbReference type="Gene3D" id="3.90.79.10">
    <property type="entry name" value="Nucleoside Triphosphate Pyrophosphohydrolase"/>
    <property type="match status" value="1"/>
</dbReference>
<dbReference type="OrthoDB" id="9788263at2"/>
<protein>
    <submittedName>
        <fullName evidence="8">NUDIX hydrolase</fullName>
    </submittedName>
</protein>
<evidence type="ECO:0000256" key="1">
    <source>
        <dbReference type="ARBA" id="ARBA00001936"/>
    </source>
</evidence>
<evidence type="ECO:0000256" key="2">
    <source>
        <dbReference type="ARBA" id="ARBA00001946"/>
    </source>
</evidence>
<evidence type="ECO:0000256" key="5">
    <source>
        <dbReference type="ARBA" id="ARBA00022842"/>
    </source>
</evidence>
<dbReference type="Proteomes" id="UP000260665">
    <property type="component" value="Unassembled WGS sequence"/>
</dbReference>
<evidence type="ECO:0000256" key="4">
    <source>
        <dbReference type="ARBA" id="ARBA00022801"/>
    </source>
</evidence>
<keyword evidence="5" id="KW-0460">Magnesium</keyword>
<dbReference type="EMBL" id="QFZK01000002">
    <property type="protein sequence ID" value="RFO98223.1"/>
    <property type="molecule type" value="Genomic_DNA"/>
</dbReference>
<evidence type="ECO:0000259" key="7">
    <source>
        <dbReference type="PROSITE" id="PS51462"/>
    </source>
</evidence>
<dbReference type="InterPro" id="IPR000086">
    <property type="entry name" value="NUDIX_hydrolase_dom"/>
</dbReference>
<evidence type="ECO:0000256" key="3">
    <source>
        <dbReference type="ARBA" id="ARBA00022723"/>
    </source>
</evidence>
<evidence type="ECO:0000313" key="9">
    <source>
        <dbReference type="Proteomes" id="UP000260665"/>
    </source>
</evidence>
<keyword evidence="3" id="KW-0479">Metal-binding</keyword>
<dbReference type="AlphaFoldDB" id="A0A3E1RG37"/>
<dbReference type="PROSITE" id="PS51462">
    <property type="entry name" value="NUDIX"/>
    <property type="match status" value="1"/>
</dbReference>
<organism evidence="8 9">
    <name type="scientific">Rhodoferax lacus</name>
    <dbReference type="NCBI Taxonomy" id="2184758"/>
    <lineage>
        <taxon>Bacteria</taxon>
        <taxon>Pseudomonadati</taxon>
        <taxon>Pseudomonadota</taxon>
        <taxon>Betaproteobacteria</taxon>
        <taxon>Burkholderiales</taxon>
        <taxon>Comamonadaceae</taxon>
        <taxon>Rhodoferax</taxon>
    </lineage>
</organism>
<comment type="caution">
    <text evidence="8">The sequence shown here is derived from an EMBL/GenBank/DDBJ whole genome shotgun (WGS) entry which is preliminary data.</text>
</comment>
<comment type="cofactor">
    <cofactor evidence="2">
        <name>Mg(2+)</name>
        <dbReference type="ChEBI" id="CHEBI:18420"/>
    </cofactor>
</comment>
<dbReference type="CDD" id="cd18870">
    <property type="entry name" value="NUDIX_AcylCoAdiphos_Nudt19"/>
    <property type="match status" value="1"/>
</dbReference>
<keyword evidence="6" id="KW-0464">Manganese</keyword>
<feature type="domain" description="Nudix hydrolase" evidence="7">
    <location>
        <begin position="11"/>
        <end position="213"/>
    </location>
</feature>
<dbReference type="RefSeq" id="WP_117174932.1">
    <property type="nucleotide sequence ID" value="NZ_QFZK01000002.1"/>
</dbReference>
<proteinExistence type="predicted"/>
<comment type="cofactor">
    <cofactor evidence="1">
        <name>Mn(2+)</name>
        <dbReference type="ChEBI" id="CHEBI:29035"/>
    </cofactor>
</comment>
<reference evidence="8 9" key="1">
    <citation type="submission" date="2018-05" db="EMBL/GenBank/DDBJ databases">
        <title>Rhodoferax soyangensis sp.nov., isolated from an oligotrophic freshwater lake.</title>
        <authorList>
            <person name="Park M."/>
        </authorList>
    </citation>
    <scope>NUCLEOTIDE SEQUENCE [LARGE SCALE GENOMIC DNA]</scope>
    <source>
        <strain evidence="8 9">IMCC26218</strain>
    </source>
</reference>
<dbReference type="InterPro" id="IPR039121">
    <property type="entry name" value="NUDT19"/>
</dbReference>
<keyword evidence="4 8" id="KW-0378">Hydrolase</keyword>
<accession>A0A3E1RG37</accession>
<dbReference type="GO" id="GO:0046872">
    <property type="term" value="F:metal ion binding"/>
    <property type="evidence" value="ECO:0007669"/>
    <property type="project" value="UniProtKB-KW"/>
</dbReference>
<evidence type="ECO:0000256" key="6">
    <source>
        <dbReference type="ARBA" id="ARBA00023211"/>
    </source>
</evidence>
<dbReference type="GO" id="GO:0016818">
    <property type="term" value="F:hydrolase activity, acting on acid anhydrides, in phosphorus-containing anhydrides"/>
    <property type="evidence" value="ECO:0007669"/>
    <property type="project" value="InterPro"/>
</dbReference>
<dbReference type="InterPro" id="IPR015797">
    <property type="entry name" value="NUDIX_hydrolase-like_dom_sf"/>
</dbReference>
<gene>
    <name evidence="8" type="ORF">DIC66_05785</name>
</gene>
<dbReference type="PANTHER" id="PTHR12318:SF0">
    <property type="entry name" value="ACYL-COENZYME A DIPHOSPHATASE NUDT19"/>
    <property type="match status" value="1"/>
</dbReference>
<dbReference type="SUPFAM" id="SSF55811">
    <property type="entry name" value="Nudix"/>
    <property type="match status" value="1"/>
</dbReference>
<name>A0A3E1RG37_9BURK</name>
<keyword evidence="9" id="KW-1185">Reference proteome</keyword>
<evidence type="ECO:0000313" key="8">
    <source>
        <dbReference type="EMBL" id="RFO98223.1"/>
    </source>
</evidence>